<dbReference type="AlphaFoldDB" id="A0A830HPE0"/>
<sequence length="489" mass="53074">MGVLPSMSLLFSLATFAPQIPWTIMTIFPRAEFTRKLMAPLAVPVLSCAIHFAVDYIGFQQADAAEELAKFAGVFDFAHALDGTPLRSFNSMLENPNFVTEEWAHVLAWDIFVGRWILLDGLARGVPLLRLSLLTCNFTGPPGLLLHLAVSLVSGKGLPSLEFAEGKDGGDVVLLPSVPRAESAGALVRALYGDAKGPRADVTVSACADDVVWDDMCAPNPVKGRSAVYKMLKVRNAADDAAGAMIVPERFAEGEKGAGLTWHRSKEGVDKRGLRGTTYVELDDDGRIVYVREGAEPILKPGDATAVLLKAVAEQAAKEAAVERSSRPELTQRTPDRVSDIVPYLWQEVQSSSTDVPSESIRFFSDEICYEDLNYELPFVGRDSVRSFLDEFNVPGLTFNLLRWSDGADSCVFCWEVDLGMGEDADRVQGISFYGGDGKGGIQYVRDIPAPTAKPPPLQELAAKFDPALRVFQPSPMEASAVELAKSKA</sequence>
<organism evidence="1 2">
    <name type="scientific">Pycnococcus provasolii</name>
    <dbReference type="NCBI Taxonomy" id="41880"/>
    <lineage>
        <taxon>Eukaryota</taxon>
        <taxon>Viridiplantae</taxon>
        <taxon>Chlorophyta</taxon>
        <taxon>Pseudoscourfieldiophyceae</taxon>
        <taxon>Pseudoscourfieldiales</taxon>
        <taxon>Pycnococcaceae</taxon>
        <taxon>Pycnococcus</taxon>
    </lineage>
</organism>
<evidence type="ECO:0000313" key="2">
    <source>
        <dbReference type="Proteomes" id="UP000660262"/>
    </source>
</evidence>
<protein>
    <recommendedName>
        <fullName evidence="3">SnoaL-like domain-containing protein</fullName>
    </recommendedName>
</protein>
<name>A0A830HPE0_9CHLO</name>
<accession>A0A830HPE0</accession>
<dbReference type="Gene3D" id="3.10.450.50">
    <property type="match status" value="2"/>
</dbReference>
<comment type="caution">
    <text evidence="1">The sequence shown here is derived from an EMBL/GenBank/DDBJ whole genome shotgun (WGS) entry which is preliminary data.</text>
</comment>
<dbReference type="Proteomes" id="UP000660262">
    <property type="component" value="Unassembled WGS sequence"/>
</dbReference>
<dbReference type="SUPFAM" id="SSF54427">
    <property type="entry name" value="NTF2-like"/>
    <property type="match status" value="1"/>
</dbReference>
<dbReference type="PANTHER" id="PTHR33698:SF3">
    <property type="entry name" value="OS09G0266000 PROTEIN"/>
    <property type="match status" value="1"/>
</dbReference>
<proteinExistence type="predicted"/>
<dbReference type="PANTHER" id="PTHR33698">
    <property type="entry name" value="NUCLEAR TRANSPORT FACTOR 2 (NTF2)-LIKE PROTEIN"/>
    <property type="match status" value="1"/>
</dbReference>
<reference evidence="1" key="1">
    <citation type="submission" date="2020-10" db="EMBL/GenBank/DDBJ databases">
        <title>Unveiling of a novel bifunctional photoreceptor, Dualchrome1, isolated from a cosmopolitan green alga.</title>
        <authorList>
            <person name="Suzuki S."/>
            <person name="Kawachi M."/>
        </authorList>
    </citation>
    <scope>NUCLEOTIDE SEQUENCE</scope>
    <source>
        <strain evidence="1">NIES 2893</strain>
    </source>
</reference>
<dbReference type="EMBL" id="BNJQ01000024">
    <property type="protein sequence ID" value="GHP09346.1"/>
    <property type="molecule type" value="Genomic_DNA"/>
</dbReference>
<dbReference type="InterPro" id="IPR032710">
    <property type="entry name" value="NTF2-like_dom_sf"/>
</dbReference>
<dbReference type="InterPro" id="IPR025461">
    <property type="entry name" value="ABA4-like"/>
</dbReference>
<evidence type="ECO:0000313" key="1">
    <source>
        <dbReference type="EMBL" id="GHP09346.1"/>
    </source>
</evidence>
<evidence type="ECO:0008006" key="3">
    <source>
        <dbReference type="Google" id="ProtNLM"/>
    </source>
</evidence>
<keyword evidence="2" id="KW-1185">Reference proteome</keyword>
<dbReference type="OrthoDB" id="201750at2759"/>
<dbReference type="Pfam" id="PF14108">
    <property type="entry name" value="ABA4-like"/>
    <property type="match status" value="1"/>
</dbReference>
<gene>
    <name evidence="1" type="ORF">PPROV_000808200</name>
</gene>